<dbReference type="AlphaFoldDB" id="A0A2T7DXG8"/>
<evidence type="ECO:0000313" key="3">
    <source>
        <dbReference type="Proteomes" id="UP000244336"/>
    </source>
</evidence>
<protein>
    <recommendedName>
        <fullName evidence="4">DUF632 domain-containing protein</fullName>
    </recommendedName>
</protein>
<keyword evidence="3" id="KW-1185">Reference proteome</keyword>
<evidence type="ECO:0000256" key="1">
    <source>
        <dbReference type="SAM" id="MobiDB-lite"/>
    </source>
</evidence>
<name>A0A2T7DXG8_9POAL</name>
<evidence type="ECO:0008006" key="4">
    <source>
        <dbReference type="Google" id="ProtNLM"/>
    </source>
</evidence>
<feature type="region of interest" description="Disordered" evidence="1">
    <location>
        <begin position="91"/>
        <end position="128"/>
    </location>
</feature>
<sequence>MEKGKNKVDPILNEEERRWLKALHDFDIITEQFRSLMQKMNEWLQQHQESNEQAEETQAAPDGEDNASVLLARAAELSDTIWRFQRELDDDCEASTSGSGLAAEPEEPLAEPKPGVPSADPKPEPSSP</sequence>
<organism evidence="2 3">
    <name type="scientific">Panicum hallii var. hallii</name>
    <dbReference type="NCBI Taxonomy" id="1504633"/>
    <lineage>
        <taxon>Eukaryota</taxon>
        <taxon>Viridiplantae</taxon>
        <taxon>Streptophyta</taxon>
        <taxon>Embryophyta</taxon>
        <taxon>Tracheophyta</taxon>
        <taxon>Spermatophyta</taxon>
        <taxon>Magnoliopsida</taxon>
        <taxon>Liliopsida</taxon>
        <taxon>Poales</taxon>
        <taxon>Poaceae</taxon>
        <taxon>PACMAD clade</taxon>
        <taxon>Panicoideae</taxon>
        <taxon>Panicodae</taxon>
        <taxon>Paniceae</taxon>
        <taxon>Panicinae</taxon>
        <taxon>Panicum</taxon>
        <taxon>Panicum sect. Panicum</taxon>
    </lineage>
</organism>
<gene>
    <name evidence="2" type="ORF">GQ55_4G110800</name>
</gene>
<accession>A0A2T7DXG8</accession>
<dbReference type="OrthoDB" id="10371472at2759"/>
<feature type="region of interest" description="Disordered" evidence="1">
    <location>
        <begin position="44"/>
        <end position="69"/>
    </location>
</feature>
<evidence type="ECO:0000313" key="2">
    <source>
        <dbReference type="EMBL" id="PUZ60278.1"/>
    </source>
</evidence>
<reference evidence="2 3" key="1">
    <citation type="submission" date="2018-04" db="EMBL/GenBank/DDBJ databases">
        <title>WGS assembly of Panicum hallii var. hallii HAL2.</title>
        <authorList>
            <person name="Lovell J."/>
            <person name="Jenkins J."/>
            <person name="Lowry D."/>
            <person name="Mamidi S."/>
            <person name="Sreedasyam A."/>
            <person name="Weng X."/>
            <person name="Barry K."/>
            <person name="Bonette J."/>
            <person name="Campitelli B."/>
            <person name="Daum C."/>
            <person name="Gordon S."/>
            <person name="Gould B."/>
            <person name="Lipzen A."/>
            <person name="MacQueen A."/>
            <person name="Palacio-Mejia J."/>
            <person name="Plott C."/>
            <person name="Shakirov E."/>
            <person name="Shu S."/>
            <person name="Yoshinaga Y."/>
            <person name="Zane M."/>
            <person name="Rokhsar D."/>
            <person name="Grimwood J."/>
            <person name="Schmutz J."/>
            <person name="Juenger T."/>
        </authorList>
    </citation>
    <scope>NUCLEOTIDE SEQUENCE [LARGE SCALE GENOMIC DNA]</scope>
    <source>
        <strain evidence="3">cv. HAL2</strain>
    </source>
</reference>
<dbReference type="Proteomes" id="UP000244336">
    <property type="component" value="Chromosome 4"/>
</dbReference>
<dbReference type="Gramene" id="PUZ60278">
    <property type="protein sequence ID" value="PUZ60278"/>
    <property type="gene ID" value="GQ55_4G110800"/>
</dbReference>
<dbReference type="EMBL" id="CM009752">
    <property type="protein sequence ID" value="PUZ60278.1"/>
    <property type="molecule type" value="Genomic_DNA"/>
</dbReference>
<proteinExistence type="predicted"/>